<sequence length="125" mass="14770">MRKPGPLYFAKLLRVPQHTHTHIYIYTLTYARTTFAYYSYSRHRASHLLPPAHSLDRHTRLFPHVICAYYLKKKNGSFVLLCFHFSSDYSLVSLWCCIRHTLKTTVWGYGEKKTTKSLKWGEEGK</sequence>
<protein>
    <submittedName>
        <fullName evidence="1">Uncharacterized protein</fullName>
    </submittedName>
</protein>
<dbReference type="EMBL" id="HE573024">
    <property type="protein sequence ID" value="CCC49565.1"/>
    <property type="molecule type" value="Genomic_DNA"/>
</dbReference>
<accession>G0U0G7</accession>
<proteinExistence type="predicted"/>
<name>G0U0G7_TRYVY</name>
<dbReference type="VEuPathDB" id="TriTrypDB:TvY486_0801740"/>
<evidence type="ECO:0000313" key="1">
    <source>
        <dbReference type="EMBL" id="CCC49565.1"/>
    </source>
</evidence>
<organism evidence="1">
    <name type="scientific">Trypanosoma vivax (strain Y486)</name>
    <dbReference type="NCBI Taxonomy" id="1055687"/>
    <lineage>
        <taxon>Eukaryota</taxon>
        <taxon>Discoba</taxon>
        <taxon>Euglenozoa</taxon>
        <taxon>Kinetoplastea</taxon>
        <taxon>Metakinetoplastina</taxon>
        <taxon>Trypanosomatida</taxon>
        <taxon>Trypanosomatidae</taxon>
        <taxon>Trypanosoma</taxon>
        <taxon>Duttonella</taxon>
    </lineage>
</organism>
<dbReference type="AlphaFoldDB" id="G0U0G7"/>
<reference evidence="1" key="1">
    <citation type="journal article" date="2012" name="Proc. Natl. Acad. Sci. U.S.A.">
        <title>Antigenic diversity is generated by distinct evolutionary mechanisms in African trypanosome species.</title>
        <authorList>
            <person name="Jackson A.P."/>
            <person name="Berry A."/>
            <person name="Aslett M."/>
            <person name="Allison H.C."/>
            <person name="Burton P."/>
            <person name="Vavrova-Anderson J."/>
            <person name="Brown R."/>
            <person name="Browne H."/>
            <person name="Corton N."/>
            <person name="Hauser H."/>
            <person name="Gamble J."/>
            <person name="Gilderthorp R."/>
            <person name="Marcello L."/>
            <person name="McQuillan J."/>
            <person name="Otto T.D."/>
            <person name="Quail M.A."/>
            <person name="Sanders M.J."/>
            <person name="van Tonder A."/>
            <person name="Ginger M.L."/>
            <person name="Field M.C."/>
            <person name="Barry J.D."/>
            <person name="Hertz-Fowler C."/>
            <person name="Berriman M."/>
        </authorList>
    </citation>
    <scope>NUCLEOTIDE SEQUENCE</scope>
    <source>
        <strain evidence="1">Y486</strain>
    </source>
</reference>
<gene>
    <name evidence="1" type="ORF">TVY486_0801740</name>
</gene>